<sequence>MMIINIVPDIPLEKDSDDYKELNNIFSYIIDCATEIQVACKLIEKKDSIFNERESKMYLRRFAINGIILNVYRVNELLQRDGCFSKYFLRYKKDIDSILSKYKEGIENYRNSYLAHSKKKGKNGTGITTPQERYDMVYKAIKDEDDFLNDIINLNSLLLSLAKYFDFIKYPAADS</sequence>
<dbReference type="EMBL" id="SDPK01000050">
    <property type="protein sequence ID" value="TPG96003.1"/>
    <property type="molecule type" value="Genomic_DNA"/>
</dbReference>
<evidence type="ECO:0008006" key="3">
    <source>
        <dbReference type="Google" id="ProtNLM"/>
    </source>
</evidence>
<name>A0A502JAZ4_HAEHA</name>
<evidence type="ECO:0000313" key="1">
    <source>
        <dbReference type="EMBL" id="TPG96003.1"/>
    </source>
</evidence>
<reference evidence="1 2" key="1">
    <citation type="submission" date="2019-01" db="EMBL/GenBank/DDBJ databases">
        <title>Comparative genomic analysis identifies haemin-independent Haemophilus haemolyticus: a formal re-classification of Haemophilus intermedius.</title>
        <authorList>
            <person name="Harris T.M."/>
            <person name="Price E.P."/>
            <person name="Sarovich D.S."/>
            <person name="Norskov-Lauritsen N."/>
            <person name="Beissbarth J."/>
            <person name="Chang A.B."/>
            <person name="Smith-Vaughan H.C."/>
        </authorList>
    </citation>
    <scope>NUCLEOTIDE SEQUENCE [LARGE SCALE GENOMIC DNA]</scope>
    <source>
        <strain evidence="1 2">PN24</strain>
    </source>
</reference>
<dbReference type="Gene3D" id="1.20.120.1060">
    <property type="match status" value="1"/>
</dbReference>
<organism evidence="1 2">
    <name type="scientific">Haemophilus haemolyticus</name>
    <dbReference type="NCBI Taxonomy" id="726"/>
    <lineage>
        <taxon>Bacteria</taxon>
        <taxon>Pseudomonadati</taxon>
        <taxon>Pseudomonadota</taxon>
        <taxon>Gammaproteobacteria</taxon>
        <taxon>Pasteurellales</taxon>
        <taxon>Pasteurellaceae</taxon>
        <taxon>Haemophilus</taxon>
    </lineage>
</organism>
<dbReference type="RefSeq" id="WP_140520405.1">
    <property type="nucleotide sequence ID" value="NZ_JACBKC010000050.1"/>
</dbReference>
<dbReference type="AlphaFoldDB" id="A0A502JAZ4"/>
<comment type="caution">
    <text evidence="1">The sequence shown here is derived from an EMBL/GenBank/DDBJ whole genome shotgun (WGS) entry which is preliminary data.</text>
</comment>
<dbReference type="Proteomes" id="UP000317926">
    <property type="component" value="Unassembled WGS sequence"/>
</dbReference>
<protein>
    <recommendedName>
        <fullName evidence="3">HEPN AbiU2-like domain-containing protein</fullName>
    </recommendedName>
</protein>
<accession>A0A502JAZ4</accession>
<evidence type="ECO:0000313" key="2">
    <source>
        <dbReference type="Proteomes" id="UP000317926"/>
    </source>
</evidence>
<proteinExistence type="predicted"/>
<gene>
    <name evidence="1" type="ORF">EUX55_08095</name>
</gene>